<reference evidence="2" key="1">
    <citation type="submission" date="2017-04" db="EMBL/GenBank/DDBJ databases">
        <authorList>
            <person name="Varghese N."/>
            <person name="Submissions S."/>
        </authorList>
    </citation>
    <scope>NUCLEOTIDE SEQUENCE [LARGE SCALE GENOMIC DNA]</scope>
    <source>
        <strain evidence="2">VKM Ac-2510</strain>
    </source>
</reference>
<accession>A0A1X7IR34</accession>
<dbReference type="EMBL" id="FXAY01000001">
    <property type="protein sequence ID" value="SMG17199.1"/>
    <property type="molecule type" value="Genomic_DNA"/>
</dbReference>
<proteinExistence type="predicted"/>
<dbReference type="AlphaFoldDB" id="A0A1X7IR34"/>
<organism evidence="1 2">
    <name type="scientific">Agreia pratensis</name>
    <dbReference type="NCBI Taxonomy" id="150121"/>
    <lineage>
        <taxon>Bacteria</taxon>
        <taxon>Bacillati</taxon>
        <taxon>Actinomycetota</taxon>
        <taxon>Actinomycetes</taxon>
        <taxon>Micrococcales</taxon>
        <taxon>Microbacteriaceae</taxon>
        <taxon>Agreia</taxon>
    </lineage>
</organism>
<dbReference type="RefSeq" id="WP_280522292.1">
    <property type="nucleotide sequence ID" value="NZ_FXAY01000001.1"/>
</dbReference>
<keyword evidence="2" id="KW-1185">Reference proteome</keyword>
<dbReference type="Proteomes" id="UP000193244">
    <property type="component" value="Unassembled WGS sequence"/>
</dbReference>
<sequence length="42" mass="4520">MLIAIVVSSIFAIISVAGVAATVRAVANDGYRRQPTREYLAR</sequence>
<name>A0A1X7IR34_9MICO</name>
<gene>
    <name evidence="1" type="ORF">SAMN06296010_0760</name>
</gene>
<protein>
    <submittedName>
        <fullName evidence="1">Uncharacterized protein</fullName>
    </submittedName>
</protein>
<dbReference type="STRING" id="150121.SAMN06296010_0760"/>
<evidence type="ECO:0000313" key="2">
    <source>
        <dbReference type="Proteomes" id="UP000193244"/>
    </source>
</evidence>
<evidence type="ECO:0000313" key="1">
    <source>
        <dbReference type="EMBL" id="SMG17199.1"/>
    </source>
</evidence>